<dbReference type="STRING" id="572478.Vdis_1842"/>
<proteinExistence type="predicted"/>
<protein>
    <submittedName>
        <fullName evidence="1">Uncharacterized protein</fullName>
    </submittedName>
</protein>
<name>E1QV23_VULDI</name>
<gene>
    <name evidence="1" type="ordered locus">Vdis_1842</name>
</gene>
<reference evidence="1 2" key="1">
    <citation type="journal article" date="2010" name="Stand. Genomic Sci.">
        <title>Complete genome sequence of Vulcanisaeta distributa type strain (IC-017).</title>
        <authorList>
            <person name="Mavromatis K."/>
            <person name="Sikorski J."/>
            <person name="Pabst E."/>
            <person name="Teshima H."/>
            <person name="Lapidus A."/>
            <person name="Lucas S."/>
            <person name="Nolan M."/>
            <person name="Glavina Del Rio T."/>
            <person name="Cheng J.F."/>
            <person name="Bruce D."/>
            <person name="Goodwin L."/>
            <person name="Pitluck S."/>
            <person name="Liolios K."/>
            <person name="Ivanova N."/>
            <person name="Mikhailova N."/>
            <person name="Pati A."/>
            <person name="Chen A."/>
            <person name="Palaniappan K."/>
            <person name="Land M."/>
            <person name="Hauser L."/>
            <person name="Chang Y.J."/>
            <person name="Jeffries C.D."/>
            <person name="Rohde M."/>
            <person name="Spring S."/>
            <person name="Goker M."/>
            <person name="Wirth R."/>
            <person name="Woyke T."/>
            <person name="Bristow J."/>
            <person name="Eisen J.A."/>
            <person name="Markowitz V."/>
            <person name="Hugenholtz P."/>
            <person name="Klenk H.P."/>
            <person name="Kyrpides N.C."/>
        </authorList>
    </citation>
    <scope>NUCLEOTIDE SEQUENCE [LARGE SCALE GENOMIC DNA]</scope>
    <source>
        <strain evidence="2">DSM 14429 / JCM 11212 / NBRC 100878 / IC-017</strain>
    </source>
</reference>
<sequence>MHIYLIDDTAILFDTWKKSLEHDFFGASEFYDRNL</sequence>
<accession>E1QV23</accession>
<dbReference type="KEGG" id="vdi:Vdis_1842"/>
<dbReference type="Proteomes" id="UP000006681">
    <property type="component" value="Chromosome"/>
</dbReference>
<evidence type="ECO:0000313" key="1">
    <source>
        <dbReference type="EMBL" id="ADN51214.1"/>
    </source>
</evidence>
<dbReference type="HOGENOM" id="CLU_3362638_0_0_2"/>
<dbReference type="AlphaFoldDB" id="E1QV23"/>
<keyword evidence="2" id="KW-1185">Reference proteome</keyword>
<reference evidence="2" key="2">
    <citation type="journal article" date="2010" name="Stand. Genomic Sci.">
        <title>Complete genome sequence of Vulcanisaeta distributa type strain (IC-017T).</title>
        <authorList>
            <person name="Mavromatis K."/>
            <person name="Sikorski J."/>
            <person name="Pabst E."/>
            <person name="Teshima H."/>
            <person name="Lapidus A."/>
            <person name="Lucas S."/>
            <person name="Nolan M."/>
            <person name="Glavina Del Rio T."/>
            <person name="Cheng J."/>
            <person name="Bruce D."/>
            <person name="Goodwin L."/>
            <person name="Pitluck S."/>
            <person name="Liolios K."/>
            <person name="Ivanova N."/>
            <person name="Mikhailova N."/>
            <person name="Pati A."/>
            <person name="Chen A."/>
            <person name="Palaniappan K."/>
            <person name="Land M."/>
            <person name="Hauser L."/>
            <person name="Chang Y."/>
            <person name="Jeffries C."/>
            <person name="Rohde M."/>
            <person name="Spring S."/>
            <person name="Goker M."/>
            <person name="Wirth R."/>
            <person name="Woyke T."/>
            <person name="Bristow J."/>
            <person name="Eisen J."/>
            <person name="Markowitz V."/>
            <person name="Hugenholtz P."/>
            <person name="Klenk H."/>
            <person name="Kyrpides N."/>
        </authorList>
    </citation>
    <scope>NUCLEOTIDE SEQUENCE [LARGE SCALE GENOMIC DNA]</scope>
    <source>
        <strain evidence="2">DSM 14429 / JCM 11212 / NBRC 100878 / IC-017</strain>
    </source>
</reference>
<dbReference type="EMBL" id="CP002100">
    <property type="protein sequence ID" value="ADN51214.1"/>
    <property type="molecule type" value="Genomic_DNA"/>
</dbReference>
<organism evidence="1 2">
    <name type="scientific">Vulcanisaeta distributa (strain DSM 14429 / JCM 11212 / NBRC 100878 / IC-017)</name>
    <dbReference type="NCBI Taxonomy" id="572478"/>
    <lineage>
        <taxon>Archaea</taxon>
        <taxon>Thermoproteota</taxon>
        <taxon>Thermoprotei</taxon>
        <taxon>Thermoproteales</taxon>
        <taxon>Thermoproteaceae</taxon>
        <taxon>Vulcanisaeta</taxon>
    </lineage>
</organism>
<evidence type="ECO:0000313" key="2">
    <source>
        <dbReference type="Proteomes" id="UP000006681"/>
    </source>
</evidence>